<evidence type="ECO:0000256" key="1">
    <source>
        <dbReference type="ARBA" id="ARBA00009227"/>
    </source>
</evidence>
<evidence type="ECO:0000313" key="6">
    <source>
        <dbReference type="EMBL" id="MEX0386232.1"/>
    </source>
</evidence>
<dbReference type="PANTHER" id="PTHR11358">
    <property type="entry name" value="ARGINASE/AGMATINASE"/>
    <property type="match status" value="1"/>
</dbReference>
<reference evidence="6 7" key="1">
    <citation type="submission" date="2024-02" db="EMBL/GenBank/DDBJ databases">
        <title>New especies of Spiribacter isolated from saline water.</title>
        <authorList>
            <person name="Leon M.J."/>
            <person name="De La Haba R."/>
            <person name="Sanchez-Porro C."/>
            <person name="Ventosa A."/>
        </authorList>
    </citation>
    <scope>NUCLEOTIDE SEQUENCE [LARGE SCALE GENOMIC DNA]</scope>
    <source>
        <strain evidence="7">ag22IC4-227</strain>
    </source>
</reference>
<proteinExistence type="inferred from homology"/>
<dbReference type="Pfam" id="PF00491">
    <property type="entry name" value="Arginase"/>
    <property type="match status" value="1"/>
</dbReference>
<dbReference type="PRINTS" id="PR00116">
    <property type="entry name" value="ARGINASE"/>
</dbReference>
<keyword evidence="5" id="KW-0812">Transmembrane</keyword>
<gene>
    <name evidence="6" type="ORF">V6X64_04360</name>
</gene>
<dbReference type="PIRSF" id="PIRSF036979">
    <property type="entry name" value="Arginase"/>
    <property type="match status" value="1"/>
</dbReference>
<evidence type="ECO:0000256" key="4">
    <source>
        <dbReference type="RuleBase" id="RU003684"/>
    </source>
</evidence>
<evidence type="ECO:0000256" key="3">
    <source>
        <dbReference type="ARBA" id="ARBA00022801"/>
    </source>
</evidence>
<keyword evidence="3 4" id="KW-0378">Hydrolase</keyword>
<keyword evidence="2" id="KW-0479">Metal-binding</keyword>
<dbReference type="InterPro" id="IPR020855">
    <property type="entry name" value="Ureohydrolase_Mn_BS"/>
</dbReference>
<dbReference type="PANTHER" id="PTHR11358:SF26">
    <property type="entry name" value="GUANIDINO ACID HYDROLASE, MITOCHONDRIAL"/>
    <property type="match status" value="1"/>
</dbReference>
<evidence type="ECO:0000313" key="7">
    <source>
        <dbReference type="Proteomes" id="UP001556653"/>
    </source>
</evidence>
<keyword evidence="5" id="KW-1133">Transmembrane helix</keyword>
<dbReference type="RefSeq" id="WP_367966709.1">
    <property type="nucleotide sequence ID" value="NZ_JBAKFI010000001.1"/>
</dbReference>
<accession>A0ABV3S7Z0</accession>
<keyword evidence="5" id="KW-0472">Membrane</keyword>
<comment type="similarity">
    <text evidence="1">Belongs to the arginase family. Agmatinase subfamily.</text>
</comment>
<sequence length="323" mass="34852">MKRPDSHFRPISGSVLPRFAGPSTFMRLPMVEDPEEVDIALVGLPWDGGTTNRAGARHGPREIRNQSSMMRLVHQASRIAPYDLCRVADLGDVPVNPIDLSDTLERATAFFQRICAAGATPLTAGGDHLGSLPALRAVAAERPVGLVQFDSHSDTNDSYFGEANRFTHGTPFRRGIEEGLLDPKRMIQIGIRGSLYSGSDLDYALEQGVRVIEIEEYFDLGTEAVIAEIHRVIGTGPVYATFDIDVLDPVYAPGTGTPEVGGMSTVEAQRLLRGLRGLDLVGADVMEVSPPFDSGYLTALTGATMLFELLCVTAGAVADRRAR</sequence>
<protein>
    <submittedName>
        <fullName evidence="6">Agmatinase</fullName>
    </submittedName>
</protein>
<evidence type="ECO:0000256" key="2">
    <source>
        <dbReference type="ARBA" id="ARBA00022723"/>
    </source>
</evidence>
<evidence type="ECO:0000256" key="5">
    <source>
        <dbReference type="SAM" id="Phobius"/>
    </source>
</evidence>
<dbReference type="Proteomes" id="UP001556653">
    <property type="component" value="Unassembled WGS sequence"/>
</dbReference>
<dbReference type="EMBL" id="JBAKFJ010000001">
    <property type="protein sequence ID" value="MEX0386232.1"/>
    <property type="molecule type" value="Genomic_DNA"/>
</dbReference>
<dbReference type="InterPro" id="IPR006035">
    <property type="entry name" value="Ureohydrolase"/>
</dbReference>
<name>A0ABV3S7Z0_9GAMM</name>
<dbReference type="CDD" id="cd11592">
    <property type="entry name" value="Agmatinase_PAH"/>
    <property type="match status" value="1"/>
</dbReference>
<dbReference type="Gene3D" id="3.40.800.10">
    <property type="entry name" value="Ureohydrolase domain"/>
    <property type="match status" value="1"/>
</dbReference>
<dbReference type="SUPFAM" id="SSF52768">
    <property type="entry name" value="Arginase/deacetylase"/>
    <property type="match status" value="1"/>
</dbReference>
<keyword evidence="7" id="KW-1185">Reference proteome</keyword>
<comment type="caution">
    <text evidence="6">The sequence shown here is derived from an EMBL/GenBank/DDBJ whole genome shotgun (WGS) entry which is preliminary data.</text>
</comment>
<dbReference type="InterPro" id="IPR023696">
    <property type="entry name" value="Ureohydrolase_dom_sf"/>
</dbReference>
<dbReference type="PROSITE" id="PS51409">
    <property type="entry name" value="ARGINASE_2"/>
    <property type="match status" value="1"/>
</dbReference>
<feature type="transmembrane region" description="Helical" evidence="5">
    <location>
        <begin position="296"/>
        <end position="318"/>
    </location>
</feature>
<dbReference type="PROSITE" id="PS01053">
    <property type="entry name" value="ARGINASE_1"/>
    <property type="match status" value="1"/>
</dbReference>
<organism evidence="6 7">
    <name type="scientific">Spiribacter onubensis</name>
    <dbReference type="NCBI Taxonomy" id="3122420"/>
    <lineage>
        <taxon>Bacteria</taxon>
        <taxon>Pseudomonadati</taxon>
        <taxon>Pseudomonadota</taxon>
        <taxon>Gammaproteobacteria</taxon>
        <taxon>Chromatiales</taxon>
        <taxon>Ectothiorhodospiraceae</taxon>
        <taxon>Spiribacter</taxon>
    </lineage>
</organism>